<evidence type="ECO:0000256" key="8">
    <source>
        <dbReference type="ARBA" id="ARBA00023154"/>
    </source>
</evidence>
<evidence type="ECO:0000256" key="11">
    <source>
        <dbReference type="ARBA" id="ARBA00047836"/>
    </source>
</evidence>
<dbReference type="InterPro" id="IPR013785">
    <property type="entry name" value="Aldolase_TIM"/>
</dbReference>
<evidence type="ECO:0000256" key="15">
    <source>
        <dbReference type="PIRSR" id="PIRSR001365-2"/>
    </source>
</evidence>
<dbReference type="KEGG" id="hba:Hbal_1744"/>
<gene>
    <name evidence="12" type="primary">dapA</name>
    <name evidence="17" type="ordered locus">Hbal_1744</name>
</gene>
<feature type="binding site" evidence="12 15">
    <location>
        <position position="44"/>
    </location>
    <ligand>
        <name>pyruvate</name>
        <dbReference type="ChEBI" id="CHEBI:15361"/>
    </ligand>
</feature>
<comment type="catalytic activity">
    <reaction evidence="11 12">
        <text>L-aspartate 4-semialdehyde + pyruvate = (2S,4S)-4-hydroxy-2,3,4,5-tetrahydrodipicolinate + H2O + H(+)</text>
        <dbReference type="Rhea" id="RHEA:34171"/>
        <dbReference type="ChEBI" id="CHEBI:15361"/>
        <dbReference type="ChEBI" id="CHEBI:15377"/>
        <dbReference type="ChEBI" id="CHEBI:15378"/>
        <dbReference type="ChEBI" id="CHEBI:67139"/>
        <dbReference type="ChEBI" id="CHEBI:537519"/>
        <dbReference type="EC" id="4.3.3.7"/>
    </reaction>
</comment>
<feature type="site" description="L-lysine inhibitor binding" evidence="16">
    <location>
        <position position="83"/>
    </location>
</feature>
<dbReference type="SUPFAM" id="SSF51569">
    <property type="entry name" value="Aldolase"/>
    <property type="match status" value="1"/>
</dbReference>
<dbReference type="InterPro" id="IPR005263">
    <property type="entry name" value="DapA"/>
</dbReference>
<keyword evidence="9 12" id="KW-0456">Lyase</keyword>
<accession>C6XJY7</accession>
<feature type="site" description="Part of a proton relay during catalysis" evidence="12 16">
    <location>
        <position position="43"/>
    </location>
</feature>
<evidence type="ECO:0000256" key="2">
    <source>
        <dbReference type="ARBA" id="ARBA00005120"/>
    </source>
</evidence>
<evidence type="ECO:0000256" key="16">
    <source>
        <dbReference type="PIRSR" id="PIRSR001365-3"/>
    </source>
</evidence>
<dbReference type="HOGENOM" id="CLU_049343_7_0_5"/>
<feature type="site" description="L-lysine inhibitor binding; via carbonyl oxygen" evidence="16">
    <location>
        <position position="48"/>
    </location>
</feature>
<feature type="site" description="L-lysine inhibitor binding" evidence="16">
    <location>
        <position position="105"/>
    </location>
</feature>
<keyword evidence="18" id="KW-1185">Reference proteome</keyword>
<dbReference type="UniPathway" id="UPA00034">
    <property type="reaction ID" value="UER00017"/>
</dbReference>
<dbReference type="OrthoDB" id="9782828at2"/>
<sequence length="292" mass="31006">MFKGSIPALITPFRNGKVDEQAFEKLVIRQIDAGSHAVVPCGTTGESATLSHDEHRRVVELCVEIVAGRIPVIAGAGSNSTQEAIGLVAHAKAVGAHAALTVCPYYNRPSQPGLRAHFLAIADAVELSLVLYNVPARTVSDLEPETLGELSKHPNIVALKDATGDLGRVAWHANVCEDEFILLSGDDPSAIGFNALGGVGCISVTANLAPKACADLQNAIMAGDYIKAREINATLQKLHRAMFFEPSPAPVKFAMAELGLCDPEVRSPILEIQSEQVKEDIRSAMREAGLLS</sequence>
<dbReference type="AlphaFoldDB" id="C6XJY7"/>
<keyword evidence="10 12" id="KW-0704">Schiff base</keyword>
<proteinExistence type="inferred from homology"/>
<dbReference type="Proteomes" id="UP000002745">
    <property type="component" value="Chromosome"/>
</dbReference>
<keyword evidence="7 12" id="KW-0220">Diaminopimelate biosynthesis</keyword>
<comment type="similarity">
    <text evidence="3 12 13">Belongs to the DapA family.</text>
</comment>
<evidence type="ECO:0000313" key="17">
    <source>
        <dbReference type="EMBL" id="ACT59432.1"/>
    </source>
</evidence>
<dbReference type="PANTHER" id="PTHR12128">
    <property type="entry name" value="DIHYDRODIPICOLINATE SYNTHASE"/>
    <property type="match status" value="1"/>
</dbReference>
<dbReference type="InterPro" id="IPR002220">
    <property type="entry name" value="DapA-like"/>
</dbReference>
<evidence type="ECO:0000256" key="14">
    <source>
        <dbReference type="PIRSR" id="PIRSR001365-1"/>
    </source>
</evidence>
<dbReference type="SMART" id="SM01130">
    <property type="entry name" value="DHDPS"/>
    <property type="match status" value="1"/>
</dbReference>
<evidence type="ECO:0000256" key="1">
    <source>
        <dbReference type="ARBA" id="ARBA00003294"/>
    </source>
</evidence>
<comment type="pathway">
    <text evidence="2 12">Amino-acid biosynthesis; L-lysine biosynthesis via DAP pathway; (S)-tetrahydrodipicolinate from L-aspartate: step 3/4.</text>
</comment>
<evidence type="ECO:0000256" key="7">
    <source>
        <dbReference type="ARBA" id="ARBA00022915"/>
    </source>
</evidence>
<name>C6XJY7_HIRBI</name>
<dbReference type="eggNOG" id="COG0329">
    <property type="taxonomic scope" value="Bacteria"/>
</dbReference>
<evidence type="ECO:0000313" key="18">
    <source>
        <dbReference type="Proteomes" id="UP000002745"/>
    </source>
</evidence>
<dbReference type="EMBL" id="CP001678">
    <property type="protein sequence ID" value="ACT59432.1"/>
    <property type="molecule type" value="Genomic_DNA"/>
</dbReference>
<dbReference type="PROSITE" id="PS00665">
    <property type="entry name" value="DHDPS_1"/>
    <property type="match status" value="1"/>
</dbReference>
<evidence type="ECO:0000256" key="9">
    <source>
        <dbReference type="ARBA" id="ARBA00023239"/>
    </source>
</evidence>
<evidence type="ECO:0000256" key="13">
    <source>
        <dbReference type="PIRNR" id="PIRNR001365"/>
    </source>
</evidence>
<organism evidence="17 18">
    <name type="scientific">Hirschia baltica (strain ATCC 49814 / DSM 5838 / IFAM 1418)</name>
    <dbReference type="NCBI Taxonomy" id="582402"/>
    <lineage>
        <taxon>Bacteria</taxon>
        <taxon>Pseudomonadati</taxon>
        <taxon>Pseudomonadota</taxon>
        <taxon>Alphaproteobacteria</taxon>
        <taxon>Hyphomonadales</taxon>
        <taxon>Hyphomonadaceae</taxon>
        <taxon>Hirschia</taxon>
    </lineage>
</organism>
<dbReference type="PIRSF" id="PIRSF001365">
    <property type="entry name" value="DHDPS"/>
    <property type="match status" value="1"/>
</dbReference>
<keyword evidence="5 12" id="KW-0963">Cytoplasm</keyword>
<comment type="subcellular location">
    <subcellularLocation>
        <location evidence="12">Cytoplasm</location>
    </subcellularLocation>
</comment>
<dbReference type="GO" id="GO:0009089">
    <property type="term" value="P:lysine biosynthetic process via diaminopimelate"/>
    <property type="evidence" value="ECO:0007669"/>
    <property type="project" value="UniProtKB-UniRule"/>
</dbReference>
<dbReference type="HAMAP" id="MF_00418">
    <property type="entry name" value="DapA"/>
    <property type="match status" value="1"/>
</dbReference>
<protein>
    <recommendedName>
        <fullName evidence="4 12">4-hydroxy-tetrahydrodipicolinate synthase</fullName>
        <shortName evidence="12">HTPA synthase</shortName>
        <ecNumber evidence="4 12">4.3.3.7</ecNumber>
    </recommendedName>
</protein>
<comment type="function">
    <text evidence="1 12">Catalyzes the condensation of (S)-aspartate-beta-semialdehyde [(S)-ASA] and pyruvate to 4-hydroxy-tetrahydrodipicolinate (HTPA).</text>
</comment>
<dbReference type="InterPro" id="IPR020625">
    <property type="entry name" value="Schiff_base-form_aldolases_AS"/>
</dbReference>
<dbReference type="GO" id="GO:0005829">
    <property type="term" value="C:cytosol"/>
    <property type="evidence" value="ECO:0007669"/>
    <property type="project" value="TreeGrafter"/>
</dbReference>
<dbReference type="PRINTS" id="PR00146">
    <property type="entry name" value="DHPICSNTHASE"/>
</dbReference>
<evidence type="ECO:0000256" key="4">
    <source>
        <dbReference type="ARBA" id="ARBA00012086"/>
    </source>
</evidence>
<feature type="site" description="L-lysine inhibitor binding" evidence="16">
    <location>
        <position position="106"/>
    </location>
</feature>
<keyword evidence="6 12" id="KW-0028">Amino-acid biosynthesis</keyword>
<dbReference type="InterPro" id="IPR020624">
    <property type="entry name" value="Schiff_base-form_aldolases_CS"/>
</dbReference>
<feature type="binding site" evidence="12 15">
    <location>
        <position position="202"/>
    </location>
    <ligand>
        <name>pyruvate</name>
        <dbReference type="ChEBI" id="CHEBI:15361"/>
    </ligand>
</feature>
<feature type="site" description="L-lysine inhibitor binding" evidence="16">
    <location>
        <position position="79"/>
    </location>
</feature>
<feature type="active site" description="Proton donor/acceptor" evidence="12 14">
    <location>
        <position position="132"/>
    </location>
</feature>
<comment type="subunit">
    <text evidence="12">Homotetramer; dimer of dimers.</text>
</comment>
<dbReference type="Gene3D" id="3.20.20.70">
    <property type="entry name" value="Aldolase class I"/>
    <property type="match status" value="1"/>
</dbReference>
<reference evidence="18" key="1">
    <citation type="journal article" date="2011" name="J. Bacteriol.">
        <title>Genome sequences of eight morphologically diverse alphaproteobacteria.</title>
        <authorList>
            <consortium name="US DOE Joint Genome Institute"/>
            <person name="Brown P.J."/>
            <person name="Kysela D.T."/>
            <person name="Buechlein A."/>
            <person name="Hemmerich C."/>
            <person name="Brun Y.V."/>
        </authorList>
    </citation>
    <scope>NUCLEOTIDE SEQUENCE [LARGE SCALE GENOMIC DNA]</scope>
    <source>
        <strain evidence="18">ATCC 49814 / DSM 5838 / IFAM 1418</strain>
    </source>
</reference>
<evidence type="ECO:0000256" key="5">
    <source>
        <dbReference type="ARBA" id="ARBA00022490"/>
    </source>
</evidence>
<dbReference type="NCBIfam" id="TIGR00674">
    <property type="entry name" value="dapA"/>
    <property type="match status" value="1"/>
</dbReference>
<dbReference type="PROSITE" id="PS00666">
    <property type="entry name" value="DHDPS_2"/>
    <property type="match status" value="1"/>
</dbReference>
<dbReference type="RefSeq" id="WP_015827582.1">
    <property type="nucleotide sequence ID" value="NC_012982.1"/>
</dbReference>
<keyword evidence="8 12" id="KW-0457">Lysine biosynthesis</keyword>
<evidence type="ECO:0000256" key="3">
    <source>
        <dbReference type="ARBA" id="ARBA00007592"/>
    </source>
</evidence>
<dbReference type="PANTHER" id="PTHR12128:SF66">
    <property type="entry name" value="4-HYDROXY-2-OXOGLUTARATE ALDOLASE, MITOCHONDRIAL"/>
    <property type="match status" value="1"/>
</dbReference>
<feature type="site" description="Part of a proton relay during catalysis" evidence="12">
    <location>
        <position position="106"/>
    </location>
</feature>
<feature type="active site" description="Schiff-base intermediate with substrate" evidence="12 14">
    <location>
        <position position="160"/>
    </location>
</feature>
<dbReference type="CDD" id="cd00950">
    <property type="entry name" value="DHDPS"/>
    <property type="match status" value="1"/>
</dbReference>
<evidence type="ECO:0000256" key="10">
    <source>
        <dbReference type="ARBA" id="ARBA00023270"/>
    </source>
</evidence>
<dbReference type="GO" id="GO:0008840">
    <property type="term" value="F:4-hydroxy-tetrahydrodipicolinate synthase activity"/>
    <property type="evidence" value="ECO:0007669"/>
    <property type="project" value="UniProtKB-UniRule"/>
</dbReference>
<evidence type="ECO:0000256" key="12">
    <source>
        <dbReference type="HAMAP-Rule" id="MF_00418"/>
    </source>
</evidence>
<dbReference type="GO" id="GO:0019877">
    <property type="term" value="P:diaminopimelate biosynthetic process"/>
    <property type="evidence" value="ECO:0007669"/>
    <property type="project" value="UniProtKB-UniRule"/>
</dbReference>
<comment type="caution">
    <text evidence="12">Was originally thought to be a dihydrodipicolinate synthase (DHDPS), catalyzing the condensation of (S)-aspartate-beta-semialdehyde [(S)-ASA] and pyruvate to dihydrodipicolinate (DHDP). However, it was shown in E.coli that the product of the enzymatic reaction is not dihydrodipicolinate but in fact (4S)-4-hydroxy-2,3,4,5-tetrahydro-(2S)-dipicolinic acid (HTPA), and that the consecutive dehydration reaction leading to DHDP is not spontaneous but catalyzed by DapB.</text>
</comment>
<dbReference type="EC" id="4.3.3.7" evidence="4 12"/>
<dbReference type="STRING" id="582402.Hbal_1744"/>
<dbReference type="Pfam" id="PF00701">
    <property type="entry name" value="DHDPS"/>
    <property type="match status" value="1"/>
</dbReference>
<evidence type="ECO:0000256" key="6">
    <source>
        <dbReference type="ARBA" id="ARBA00022605"/>
    </source>
</evidence>